<keyword evidence="7 8" id="KW-0456">Lyase</keyword>
<accession>A0A9D5HM51</accession>
<evidence type="ECO:0000256" key="7">
    <source>
        <dbReference type="ARBA" id="ARBA00023239"/>
    </source>
</evidence>
<comment type="pathway">
    <text evidence="2 8">Glycan metabolism; pectin degradation; 2-dehydro-3-deoxy-D-gluconate from pectin: step 2/5.</text>
</comment>
<dbReference type="AlphaFoldDB" id="A0A9D5HM51"/>
<dbReference type="GO" id="GO:0030570">
    <property type="term" value="F:pectate lyase activity"/>
    <property type="evidence" value="ECO:0007669"/>
    <property type="project" value="UniProtKB-EC"/>
</dbReference>
<dbReference type="InterPro" id="IPR018082">
    <property type="entry name" value="AmbAllergen"/>
</dbReference>
<feature type="chain" id="PRO_5039756883" description="Pectate lyase" evidence="8">
    <location>
        <begin position="35"/>
        <end position="408"/>
    </location>
</feature>
<sequence>MASACKPSPNPLFLHLLLLILLLLLAFLVTDTTASRNQQLRGSRRSRTRIRSLTNTMNVIDRCWRGSRNWAGERQRLASCSVGFAGKMSNNLGRGLRWYTVTDPRDDPLRPRYGTLRYGATLLKGKVWITFRRNMRITLQKPLLVKSGTTIDGRGADVHIANGASFLLYEVSDVIIHGLHFHECKGQSPGPVVGPGGKVIQLGGYDGDAIRLVGASKVWIDHNTFSHSEDGLLDVTRGSTGVTISNNWFKDHDKVMLLGHDDAFFQDRKMKVSLLFNRFGPNCNQRLPRARHGYVHAANNFYDGWGLYAIGGSMSPTIRSEANLYVARRAGRKKVTSRIGGRGKSWNWVSVNDEFQNGAYFRQSGTGGSTTNPGYNSRQRFRVATAKQVRLLTRNAGALRCSTKRLRC</sequence>
<dbReference type="Pfam" id="PF00544">
    <property type="entry name" value="Pectate_lyase_4"/>
    <property type="match status" value="1"/>
</dbReference>
<evidence type="ECO:0000256" key="4">
    <source>
        <dbReference type="ARBA" id="ARBA00022723"/>
    </source>
</evidence>
<organism evidence="10 11">
    <name type="scientific">Dioscorea zingiberensis</name>
    <dbReference type="NCBI Taxonomy" id="325984"/>
    <lineage>
        <taxon>Eukaryota</taxon>
        <taxon>Viridiplantae</taxon>
        <taxon>Streptophyta</taxon>
        <taxon>Embryophyta</taxon>
        <taxon>Tracheophyta</taxon>
        <taxon>Spermatophyta</taxon>
        <taxon>Magnoliopsida</taxon>
        <taxon>Liliopsida</taxon>
        <taxon>Dioscoreales</taxon>
        <taxon>Dioscoreaceae</taxon>
        <taxon>Dioscorea</taxon>
    </lineage>
</organism>
<gene>
    <name evidence="10" type="ORF">J5N97_009691</name>
</gene>
<dbReference type="SMART" id="SM00656">
    <property type="entry name" value="Amb_all"/>
    <property type="match status" value="1"/>
</dbReference>
<reference evidence="10" key="2">
    <citation type="journal article" date="2022" name="Hortic Res">
        <title>The genome of Dioscorea zingiberensis sheds light on the biosynthesis, origin and evolution of the medicinally important diosgenin saponins.</title>
        <authorList>
            <person name="Li Y."/>
            <person name="Tan C."/>
            <person name="Li Z."/>
            <person name="Guo J."/>
            <person name="Li S."/>
            <person name="Chen X."/>
            <person name="Wang C."/>
            <person name="Dai X."/>
            <person name="Yang H."/>
            <person name="Song W."/>
            <person name="Hou L."/>
            <person name="Xu J."/>
            <person name="Tong Z."/>
            <person name="Xu A."/>
            <person name="Yuan X."/>
            <person name="Wang W."/>
            <person name="Yang Q."/>
            <person name="Chen L."/>
            <person name="Sun Z."/>
            <person name="Wang K."/>
            <person name="Pan B."/>
            <person name="Chen J."/>
            <person name="Bao Y."/>
            <person name="Liu F."/>
            <person name="Qi X."/>
            <person name="Gang D.R."/>
            <person name="Wen J."/>
            <person name="Li J."/>
        </authorList>
    </citation>
    <scope>NUCLEOTIDE SEQUENCE</scope>
    <source>
        <strain evidence="10">Dzin_1.0</strain>
    </source>
</reference>
<keyword evidence="4 8" id="KW-0479">Metal-binding</keyword>
<dbReference type="PANTHER" id="PTHR31683">
    <property type="entry name" value="PECTATE LYASE 18-RELATED"/>
    <property type="match status" value="1"/>
</dbReference>
<feature type="domain" description="Pectate lyase" evidence="9">
    <location>
        <begin position="134"/>
        <end position="331"/>
    </location>
</feature>
<evidence type="ECO:0000256" key="2">
    <source>
        <dbReference type="ARBA" id="ARBA00005220"/>
    </source>
</evidence>
<keyword evidence="11" id="KW-1185">Reference proteome</keyword>
<dbReference type="InterPro" id="IPR045032">
    <property type="entry name" value="PEL"/>
</dbReference>
<proteinExistence type="inferred from homology"/>
<evidence type="ECO:0000313" key="11">
    <source>
        <dbReference type="Proteomes" id="UP001085076"/>
    </source>
</evidence>
<keyword evidence="6 8" id="KW-0106">Calcium</keyword>
<dbReference type="GO" id="GO:0046872">
    <property type="term" value="F:metal ion binding"/>
    <property type="evidence" value="ECO:0007669"/>
    <property type="project" value="UniProtKB-KW"/>
</dbReference>
<dbReference type="Proteomes" id="UP001085076">
    <property type="component" value="Miscellaneous, Linkage group lg02"/>
</dbReference>
<evidence type="ECO:0000256" key="6">
    <source>
        <dbReference type="ARBA" id="ARBA00022837"/>
    </source>
</evidence>
<protein>
    <recommendedName>
        <fullName evidence="3 8">Pectate lyase</fullName>
        <ecNumber evidence="3 8">4.2.2.2</ecNumber>
    </recommendedName>
</protein>
<evidence type="ECO:0000259" key="9">
    <source>
        <dbReference type="SMART" id="SM00656"/>
    </source>
</evidence>
<dbReference type="Gene3D" id="2.160.20.10">
    <property type="entry name" value="Single-stranded right-handed beta-helix, Pectin lyase-like"/>
    <property type="match status" value="1"/>
</dbReference>
<comment type="catalytic activity">
    <reaction evidence="1 8">
        <text>Eliminative cleavage of (1-&gt;4)-alpha-D-galacturonan to give oligosaccharides with 4-deoxy-alpha-D-galact-4-enuronosyl groups at their non-reducing ends.</text>
        <dbReference type="EC" id="4.2.2.2"/>
    </reaction>
</comment>
<evidence type="ECO:0000313" key="10">
    <source>
        <dbReference type="EMBL" id="KAJ0981436.1"/>
    </source>
</evidence>
<dbReference type="OrthoDB" id="1637350at2759"/>
<comment type="similarity">
    <text evidence="8">Belongs to the polysaccharide lyase 1 family.</text>
</comment>
<evidence type="ECO:0000256" key="5">
    <source>
        <dbReference type="ARBA" id="ARBA00022729"/>
    </source>
</evidence>
<dbReference type="InterPro" id="IPR002022">
    <property type="entry name" value="Pec_lyase"/>
</dbReference>
<dbReference type="PRINTS" id="PR00807">
    <property type="entry name" value="AMBALLERGEN"/>
</dbReference>
<dbReference type="PANTHER" id="PTHR31683:SF74">
    <property type="entry name" value="PECTATE LYASE"/>
    <property type="match status" value="1"/>
</dbReference>
<name>A0A9D5HM51_9LILI</name>
<evidence type="ECO:0000256" key="8">
    <source>
        <dbReference type="RuleBase" id="RU361123"/>
    </source>
</evidence>
<comment type="cofactor">
    <cofactor evidence="8">
        <name>Ca(2+)</name>
        <dbReference type="ChEBI" id="CHEBI:29108"/>
    </cofactor>
    <text evidence="8">Binds 1 Ca(2+) ion. Required for its activity.</text>
</comment>
<reference evidence="10" key="1">
    <citation type="submission" date="2021-03" db="EMBL/GenBank/DDBJ databases">
        <authorList>
            <person name="Li Z."/>
            <person name="Yang C."/>
        </authorList>
    </citation>
    <scope>NUCLEOTIDE SEQUENCE</scope>
    <source>
        <strain evidence="10">Dzin_1.0</strain>
        <tissue evidence="10">Leaf</tissue>
    </source>
</reference>
<dbReference type="EC" id="4.2.2.2" evidence="3 8"/>
<feature type="signal peptide" evidence="8">
    <location>
        <begin position="1"/>
        <end position="34"/>
    </location>
</feature>
<comment type="caution">
    <text evidence="10">The sequence shown here is derived from an EMBL/GenBank/DDBJ whole genome shotgun (WGS) entry which is preliminary data.</text>
</comment>
<dbReference type="InterPro" id="IPR012334">
    <property type="entry name" value="Pectin_lyas_fold"/>
</dbReference>
<keyword evidence="5 8" id="KW-0732">Signal</keyword>
<evidence type="ECO:0000256" key="1">
    <source>
        <dbReference type="ARBA" id="ARBA00000695"/>
    </source>
</evidence>
<dbReference type="EMBL" id="JAGGNH010000002">
    <property type="protein sequence ID" value="KAJ0981436.1"/>
    <property type="molecule type" value="Genomic_DNA"/>
</dbReference>
<evidence type="ECO:0000256" key="3">
    <source>
        <dbReference type="ARBA" id="ARBA00012272"/>
    </source>
</evidence>
<dbReference type="InterPro" id="IPR011050">
    <property type="entry name" value="Pectin_lyase_fold/virulence"/>
</dbReference>
<dbReference type="SUPFAM" id="SSF51126">
    <property type="entry name" value="Pectin lyase-like"/>
    <property type="match status" value="1"/>
</dbReference>